<evidence type="ECO:0000259" key="3">
    <source>
        <dbReference type="PROSITE" id="PS50097"/>
    </source>
</evidence>
<dbReference type="Proteomes" id="UP001642483">
    <property type="component" value="Unassembled WGS sequence"/>
</dbReference>
<dbReference type="SMART" id="SM00875">
    <property type="entry name" value="BACK"/>
    <property type="match status" value="1"/>
</dbReference>
<dbReference type="InterPro" id="IPR011705">
    <property type="entry name" value="BACK"/>
</dbReference>
<dbReference type="Pfam" id="PF00651">
    <property type="entry name" value="BTB"/>
    <property type="match status" value="1"/>
</dbReference>
<reference evidence="4 5" key="1">
    <citation type="submission" date="2024-02" db="EMBL/GenBank/DDBJ databases">
        <authorList>
            <person name="Daric V."/>
            <person name="Darras S."/>
        </authorList>
    </citation>
    <scope>NUCLEOTIDE SEQUENCE [LARGE SCALE GENOMIC DNA]</scope>
</reference>
<dbReference type="PROSITE" id="PS50097">
    <property type="entry name" value="BTB"/>
    <property type="match status" value="1"/>
</dbReference>
<proteinExistence type="predicted"/>
<gene>
    <name evidence="4" type="ORF">CVLEPA_LOCUS25953</name>
</gene>
<sequence>MTPENSILLKKSSLILSALYDDQVNQHLFTDFVIKVEEKEFKVHKNLLGCLSNYFKTMFLAEMKEKQQNEATIEGVSGGIMEVIIKFIYSNEDVINMENVYDLMDAADYFQIKLLQDSCDKYLADNVSLDNVVSAWQYAVKYGTPTLLNETEVYIAVNFNDLVKNDLLLLVDINEISQIIKLSKTDIAPEYICQCIIRWVSHAKLEREQYVSQLIKHINLNLVPVKVMNKIVKKNDLLLQVPHFIKRVLSISNIQLCPACTPDTPHQCVVIENKDNKTHIRIFNAMNKLFTGLPVVSVPEMHSSVCDKVKEATKKISYNTYSRNVCAQFCKPPKFVGVVFGDEIINALYDNLQKHNNIHWKNHNSSWSETGDRWCSHEWRSDFACVAMKGFMYVTGGWTNENNPGSTLLCDCQRKVLSTAKQCNLDYSSWEMIENMTSARYHHALVVLGEKLYAIGGITSSCNATESVECFEDEIWKKVTPMKECRSCFAAVVLYGQIYAIGGVTSNRKATASVERFDPSTDTWCRVASMTKPRSGHTACVYDGKIYVVDGDEVEVYDAFNCGWKCMDDDGRSSDASLESE</sequence>
<dbReference type="PIRSF" id="PIRSF037037">
    <property type="entry name" value="Kelch-like_protein_gigaxonin"/>
    <property type="match status" value="1"/>
</dbReference>
<dbReference type="PANTHER" id="PTHR45632:SF26">
    <property type="entry name" value="BTB DOMAIN-CONTAINING PROTEIN"/>
    <property type="match status" value="1"/>
</dbReference>
<dbReference type="Pfam" id="PF01344">
    <property type="entry name" value="Kelch_1"/>
    <property type="match status" value="2"/>
</dbReference>
<dbReference type="SMART" id="SM00612">
    <property type="entry name" value="Kelch"/>
    <property type="match status" value="3"/>
</dbReference>
<dbReference type="InterPro" id="IPR017096">
    <property type="entry name" value="BTB-kelch_protein"/>
</dbReference>
<accession>A0ABP0GLU2</accession>
<feature type="domain" description="BTB" evidence="3">
    <location>
        <begin position="30"/>
        <end position="97"/>
    </location>
</feature>
<dbReference type="Gene3D" id="1.25.40.420">
    <property type="match status" value="1"/>
</dbReference>
<dbReference type="EMBL" id="CAWYQH010000130">
    <property type="protein sequence ID" value="CAK8692706.1"/>
    <property type="molecule type" value="Genomic_DNA"/>
</dbReference>
<keyword evidence="1" id="KW-0880">Kelch repeat</keyword>
<comment type="caution">
    <text evidence="4">The sequence shown here is derived from an EMBL/GenBank/DDBJ whole genome shotgun (WGS) entry which is preliminary data.</text>
</comment>
<keyword evidence="5" id="KW-1185">Reference proteome</keyword>
<dbReference type="SUPFAM" id="SSF117281">
    <property type="entry name" value="Kelch motif"/>
    <property type="match status" value="1"/>
</dbReference>
<dbReference type="SMART" id="SM00225">
    <property type="entry name" value="BTB"/>
    <property type="match status" value="1"/>
</dbReference>
<dbReference type="CDD" id="cd18186">
    <property type="entry name" value="BTB_POZ_ZBTB_KLHL-like"/>
    <property type="match status" value="1"/>
</dbReference>
<evidence type="ECO:0000313" key="5">
    <source>
        <dbReference type="Proteomes" id="UP001642483"/>
    </source>
</evidence>
<dbReference type="Pfam" id="PF07707">
    <property type="entry name" value="BACK"/>
    <property type="match status" value="1"/>
</dbReference>
<dbReference type="Gene3D" id="3.30.710.10">
    <property type="entry name" value="Potassium Channel Kv1.1, Chain A"/>
    <property type="match status" value="1"/>
</dbReference>
<protein>
    <recommendedName>
        <fullName evidence="3">BTB domain-containing protein</fullName>
    </recommendedName>
</protein>
<dbReference type="InterPro" id="IPR000210">
    <property type="entry name" value="BTB/POZ_dom"/>
</dbReference>
<organism evidence="4 5">
    <name type="scientific">Clavelina lepadiformis</name>
    <name type="common">Light-bulb sea squirt</name>
    <name type="synonym">Ascidia lepadiformis</name>
    <dbReference type="NCBI Taxonomy" id="159417"/>
    <lineage>
        <taxon>Eukaryota</taxon>
        <taxon>Metazoa</taxon>
        <taxon>Chordata</taxon>
        <taxon>Tunicata</taxon>
        <taxon>Ascidiacea</taxon>
        <taxon>Aplousobranchia</taxon>
        <taxon>Clavelinidae</taxon>
        <taxon>Clavelina</taxon>
    </lineage>
</organism>
<dbReference type="InterPro" id="IPR006652">
    <property type="entry name" value="Kelch_1"/>
</dbReference>
<dbReference type="InterPro" id="IPR015915">
    <property type="entry name" value="Kelch-typ_b-propeller"/>
</dbReference>
<dbReference type="PANTHER" id="PTHR45632">
    <property type="entry name" value="LD33804P"/>
    <property type="match status" value="1"/>
</dbReference>
<dbReference type="SUPFAM" id="SSF54695">
    <property type="entry name" value="POZ domain"/>
    <property type="match status" value="1"/>
</dbReference>
<evidence type="ECO:0000313" key="4">
    <source>
        <dbReference type="EMBL" id="CAK8692706.1"/>
    </source>
</evidence>
<evidence type="ECO:0000256" key="1">
    <source>
        <dbReference type="ARBA" id="ARBA00022441"/>
    </source>
</evidence>
<dbReference type="Gene3D" id="2.120.10.80">
    <property type="entry name" value="Kelch-type beta propeller"/>
    <property type="match status" value="1"/>
</dbReference>
<dbReference type="InterPro" id="IPR011333">
    <property type="entry name" value="SKP1/BTB/POZ_sf"/>
</dbReference>
<name>A0ABP0GLU2_CLALP</name>
<evidence type="ECO:0000256" key="2">
    <source>
        <dbReference type="ARBA" id="ARBA00022737"/>
    </source>
</evidence>
<keyword evidence="2" id="KW-0677">Repeat</keyword>